<proteinExistence type="inferred from homology"/>
<evidence type="ECO:0000313" key="5">
    <source>
        <dbReference type="EMBL" id="JAP93275.1"/>
    </source>
</evidence>
<gene>
    <name evidence="5" type="ORF">TPC1_14504</name>
</gene>
<sequence>NQSEIPVSEELRKNYISSMNLIEFKINRAFDPMYQYKFFKVPKNMKCKTFQKVISSDFQIDEHSLIILDMVGDEVIVCETVEELQKRYGQQLQCSEYQYQVQHGRDDTK</sequence>
<evidence type="ECO:0000256" key="2">
    <source>
        <dbReference type="ARBA" id="ARBA00015319"/>
    </source>
</evidence>
<name>A0A146KC60_9EUKA</name>
<reference evidence="5" key="1">
    <citation type="submission" date="2015-07" db="EMBL/GenBank/DDBJ databases">
        <title>Adaptation to a free-living lifestyle via gene acquisitions in the diplomonad Trepomonas sp. PC1.</title>
        <authorList>
            <person name="Xu F."/>
            <person name="Jerlstrom-Hultqvist J."/>
            <person name="Kolisko M."/>
            <person name="Simpson A.G.B."/>
            <person name="Roger A.J."/>
            <person name="Svard S.G."/>
            <person name="Andersson J.O."/>
        </authorList>
    </citation>
    <scope>NUCLEOTIDE SEQUENCE</scope>
    <source>
        <strain evidence="5">PC1</strain>
    </source>
</reference>
<keyword evidence="4" id="KW-0833">Ubl conjugation pathway</keyword>
<evidence type="ECO:0000256" key="3">
    <source>
        <dbReference type="ARBA" id="ARBA00022499"/>
    </source>
</evidence>
<dbReference type="InterPro" id="IPR005375">
    <property type="entry name" value="UFM1"/>
</dbReference>
<dbReference type="Pfam" id="PF03671">
    <property type="entry name" value="Ufm1"/>
    <property type="match status" value="1"/>
</dbReference>
<keyword evidence="3" id="KW-1017">Isopeptide bond</keyword>
<evidence type="ECO:0000256" key="4">
    <source>
        <dbReference type="ARBA" id="ARBA00022786"/>
    </source>
</evidence>
<dbReference type="AlphaFoldDB" id="A0A146KC60"/>
<organism evidence="5">
    <name type="scientific">Trepomonas sp. PC1</name>
    <dbReference type="NCBI Taxonomy" id="1076344"/>
    <lineage>
        <taxon>Eukaryota</taxon>
        <taxon>Metamonada</taxon>
        <taxon>Diplomonadida</taxon>
        <taxon>Hexamitidae</taxon>
        <taxon>Hexamitinae</taxon>
        <taxon>Trepomonas</taxon>
    </lineage>
</organism>
<dbReference type="GO" id="GO:0071569">
    <property type="term" value="P:protein ufmylation"/>
    <property type="evidence" value="ECO:0007669"/>
    <property type="project" value="InterPro"/>
</dbReference>
<feature type="non-terminal residue" evidence="5">
    <location>
        <position position="1"/>
    </location>
</feature>
<dbReference type="SUPFAM" id="SSF54236">
    <property type="entry name" value="Ubiquitin-like"/>
    <property type="match status" value="1"/>
</dbReference>
<comment type="similarity">
    <text evidence="1">Belongs to the UFM1 family.</text>
</comment>
<dbReference type="EMBL" id="GDID01003331">
    <property type="protein sequence ID" value="JAP93275.1"/>
    <property type="molecule type" value="Transcribed_RNA"/>
</dbReference>
<accession>A0A146KC60</accession>
<protein>
    <recommendedName>
        <fullName evidence="2">Ubiquitin-fold modifier 1</fullName>
    </recommendedName>
</protein>
<evidence type="ECO:0000256" key="1">
    <source>
        <dbReference type="ARBA" id="ARBA00010230"/>
    </source>
</evidence>
<dbReference type="InterPro" id="IPR029071">
    <property type="entry name" value="Ubiquitin-like_domsf"/>
</dbReference>